<dbReference type="Pfam" id="PF03473">
    <property type="entry name" value="MOSC"/>
    <property type="match status" value="1"/>
</dbReference>
<dbReference type="GO" id="GO:0006777">
    <property type="term" value="P:Mo-molybdopterin cofactor biosynthetic process"/>
    <property type="evidence" value="ECO:0007669"/>
    <property type="project" value="UniProtKB-KW"/>
</dbReference>
<dbReference type="Pfam" id="PF00266">
    <property type="entry name" value="Aminotran_5"/>
    <property type="match status" value="1"/>
</dbReference>
<accession>A0A0L0DNY0</accession>
<keyword evidence="1" id="KW-0501">Molybdenum cofactor biosynthesis</keyword>
<dbReference type="GeneID" id="25568089"/>
<dbReference type="eggNOG" id="KOG2142">
    <property type="taxonomic scope" value="Eukaryota"/>
</dbReference>
<dbReference type="Gene3D" id="3.40.640.10">
    <property type="entry name" value="Type I PLP-dependent aspartate aminotransferase-like (Major domain)"/>
    <property type="match status" value="1"/>
</dbReference>
<dbReference type="Pfam" id="PF03476">
    <property type="entry name" value="MOSC_N"/>
    <property type="match status" value="1"/>
</dbReference>
<dbReference type="InterPro" id="IPR000192">
    <property type="entry name" value="Aminotrans_V_dom"/>
</dbReference>
<dbReference type="GO" id="GO:0030151">
    <property type="term" value="F:molybdenum ion binding"/>
    <property type="evidence" value="ECO:0007669"/>
    <property type="project" value="InterPro"/>
</dbReference>
<dbReference type="Proteomes" id="UP000054408">
    <property type="component" value="Unassembled WGS sequence"/>
</dbReference>
<keyword evidence="5" id="KW-1185">Reference proteome</keyword>
<name>A0A0L0DNY0_THETB</name>
<organism evidence="4 5">
    <name type="scientific">Thecamonas trahens ATCC 50062</name>
    <dbReference type="NCBI Taxonomy" id="461836"/>
    <lineage>
        <taxon>Eukaryota</taxon>
        <taxon>Apusozoa</taxon>
        <taxon>Apusomonadida</taxon>
        <taxon>Apusomonadidae</taxon>
        <taxon>Thecamonas</taxon>
    </lineage>
</organism>
<dbReference type="STRING" id="461836.A0A0L0DNY0"/>
<dbReference type="InterPro" id="IPR005303">
    <property type="entry name" value="MOCOS_middle"/>
</dbReference>
<dbReference type="InterPro" id="IPR005302">
    <property type="entry name" value="MoCF_Sase_C"/>
</dbReference>
<sequence>MEQVEASVKVLTSNSAGLGLLGNPHSAGSPSAVRTDGLVERYRERVLNEWFATSSDQYALIWMPSATAALSSLASWFAWQDGSVFAYSSDNHTSVLGMRALLPTDRQVATVSLASSDIAPWLAARAQTDDPHPPPSLLVYPLKSNFDGVYADPAWRQDVPGLAVAWDAAAALATGPVNLSAAAGRPHFVVFSAYKVIGHPTGLGGLLIRRDAASLLAKRYYGGGTVAAALATEPWVRIRSRLEAALEDGTLPFTSIAQLGPAMDALAAVGGLDGLGRHIRRRSAALDAGLRALVHLSGAPLVRLYSPPASTIITLNVLTPQGEYVGYSEVGRLAALAGIHLRTGCFCNPGRCQDALGLTSAQVKAHYAAGHVCWDGNDIIDGIPTGAVRLSLGAHSTAADVDALLHFFRSSFVHASPAADPATFSAATHPTPAPRLDAILVYPIKSAGPMSVTEWELGPRGLLYDREWLVVKTEADGRIQTLNQKKEPRLCLLRPLVDLAAGSIRLSIHNAPDAGDLFSPSTTPPTSAPRHLTSASRAPPEVSAWLSAWLGYPVELVRAVAGRLAVDGASPIGFANESPFLAVNAASVAAVNAAVGREPVAPSRFRPNFVFDTPGAPWAEDAWPSGAVLAIGPHATFTVVGGCTRCRMVCIDQDSAASSAEPLLTLHRIRRIDGRIQFGVHLASRNVGVVITVGDELRLEPESGAAS</sequence>
<dbReference type="InterPro" id="IPR015421">
    <property type="entry name" value="PyrdxlP-dep_Trfase_major"/>
</dbReference>
<evidence type="ECO:0000313" key="5">
    <source>
        <dbReference type="Proteomes" id="UP000054408"/>
    </source>
</evidence>
<proteinExistence type="predicted"/>
<dbReference type="EMBL" id="GL349485">
    <property type="protein sequence ID" value="KNC54019.1"/>
    <property type="molecule type" value="Genomic_DNA"/>
</dbReference>
<evidence type="ECO:0000313" key="4">
    <source>
        <dbReference type="EMBL" id="KNC54019.1"/>
    </source>
</evidence>
<dbReference type="PROSITE" id="PS51340">
    <property type="entry name" value="MOSC"/>
    <property type="match status" value="1"/>
</dbReference>
<dbReference type="InterPro" id="IPR011037">
    <property type="entry name" value="Pyrv_Knase-like_insert_dom_sf"/>
</dbReference>
<dbReference type="OMA" id="PCTRCQM"/>
<dbReference type="OrthoDB" id="10264306at2759"/>
<dbReference type="SUPFAM" id="SSF141673">
    <property type="entry name" value="MOSC N-terminal domain-like"/>
    <property type="match status" value="1"/>
</dbReference>
<dbReference type="PANTHER" id="PTHR14237">
    <property type="entry name" value="MOLYBDOPTERIN COFACTOR SULFURASE MOSC"/>
    <property type="match status" value="1"/>
</dbReference>
<dbReference type="Gene3D" id="3.90.1150.10">
    <property type="entry name" value="Aspartate Aminotransferase, domain 1"/>
    <property type="match status" value="1"/>
</dbReference>
<dbReference type="PANTHER" id="PTHR14237:SF80">
    <property type="entry name" value="MOLYBDENUM COFACTOR SULFURASE"/>
    <property type="match status" value="1"/>
</dbReference>
<dbReference type="InterPro" id="IPR015422">
    <property type="entry name" value="PyrdxlP-dep_Trfase_small"/>
</dbReference>
<feature type="region of interest" description="Disordered" evidence="2">
    <location>
        <begin position="515"/>
        <end position="535"/>
    </location>
</feature>
<dbReference type="AlphaFoldDB" id="A0A0L0DNY0"/>
<dbReference type="GO" id="GO:0003824">
    <property type="term" value="F:catalytic activity"/>
    <property type="evidence" value="ECO:0007669"/>
    <property type="project" value="InterPro"/>
</dbReference>
<dbReference type="SUPFAM" id="SSF53383">
    <property type="entry name" value="PLP-dependent transferases"/>
    <property type="match status" value="1"/>
</dbReference>
<dbReference type="GO" id="GO:0030170">
    <property type="term" value="F:pyridoxal phosphate binding"/>
    <property type="evidence" value="ECO:0007669"/>
    <property type="project" value="InterPro"/>
</dbReference>
<dbReference type="InterPro" id="IPR015424">
    <property type="entry name" value="PyrdxlP-dep_Trfase"/>
</dbReference>
<dbReference type="SUPFAM" id="SSF50800">
    <property type="entry name" value="PK beta-barrel domain-like"/>
    <property type="match status" value="1"/>
</dbReference>
<evidence type="ECO:0000256" key="1">
    <source>
        <dbReference type="ARBA" id="ARBA00023150"/>
    </source>
</evidence>
<protein>
    <submittedName>
        <fullName evidence="4">Molybdenum cofactor sulfurase</fullName>
    </submittedName>
</protein>
<reference evidence="4 5" key="1">
    <citation type="submission" date="2010-05" db="EMBL/GenBank/DDBJ databases">
        <title>The Genome Sequence of Thecamonas trahens ATCC 50062.</title>
        <authorList>
            <consortium name="The Broad Institute Genome Sequencing Platform"/>
            <person name="Russ C."/>
            <person name="Cuomo C."/>
            <person name="Shea T."/>
            <person name="Young S.K."/>
            <person name="Zeng Q."/>
            <person name="Koehrsen M."/>
            <person name="Haas B."/>
            <person name="Borodovsky M."/>
            <person name="Guigo R."/>
            <person name="Alvarado L."/>
            <person name="Berlin A."/>
            <person name="Bochicchio J."/>
            <person name="Borenstein D."/>
            <person name="Chapman S."/>
            <person name="Chen Z."/>
            <person name="Freedman E."/>
            <person name="Gellesch M."/>
            <person name="Goldberg J."/>
            <person name="Griggs A."/>
            <person name="Gujja S."/>
            <person name="Heilman E."/>
            <person name="Heiman D."/>
            <person name="Hepburn T."/>
            <person name="Howarth C."/>
            <person name="Jen D."/>
            <person name="Larson L."/>
            <person name="Mehta T."/>
            <person name="Park D."/>
            <person name="Pearson M."/>
            <person name="Roberts A."/>
            <person name="Saif S."/>
            <person name="Shenoy N."/>
            <person name="Sisk P."/>
            <person name="Stolte C."/>
            <person name="Sykes S."/>
            <person name="Thomson T."/>
            <person name="Walk T."/>
            <person name="White J."/>
            <person name="Yandava C."/>
            <person name="Burger G."/>
            <person name="Gray M.W."/>
            <person name="Holland P.W.H."/>
            <person name="King N."/>
            <person name="Lang F.B.F."/>
            <person name="Roger A.J."/>
            <person name="Ruiz-Trillo I."/>
            <person name="Lander E."/>
            <person name="Nusbaum C."/>
        </authorList>
    </citation>
    <scope>NUCLEOTIDE SEQUENCE [LARGE SCALE GENOMIC DNA]</scope>
    <source>
        <strain evidence="4 5">ATCC 50062</strain>
    </source>
</reference>
<evidence type="ECO:0000256" key="2">
    <source>
        <dbReference type="SAM" id="MobiDB-lite"/>
    </source>
</evidence>
<dbReference type="RefSeq" id="XP_013754034.1">
    <property type="nucleotide sequence ID" value="XM_013898580.1"/>
</dbReference>
<feature type="domain" description="MOSC" evidence="3">
    <location>
        <begin position="554"/>
        <end position="700"/>
    </location>
</feature>
<evidence type="ECO:0000259" key="3">
    <source>
        <dbReference type="PROSITE" id="PS51340"/>
    </source>
</evidence>
<gene>
    <name evidence="4" type="ORF">AMSG_09676</name>
</gene>